<keyword evidence="2" id="KW-0812">Transmembrane</keyword>
<feature type="compositionally biased region" description="Basic residues" evidence="1">
    <location>
        <begin position="146"/>
        <end position="157"/>
    </location>
</feature>
<feature type="compositionally biased region" description="Basic and acidic residues" evidence="1">
    <location>
        <begin position="230"/>
        <end position="245"/>
    </location>
</feature>
<evidence type="ECO:0000313" key="4">
    <source>
        <dbReference type="Proteomes" id="UP000077202"/>
    </source>
</evidence>
<proteinExistence type="predicted"/>
<sequence length="391" mass="43669">MVVNAARPGRVQSPDDESEGRGVEKRRSSASAAVRRPAVKWRRGNVKGAWGGQGRAGKGEVRAQDGKSVAIAYGQGKKPEIASFAIRLQFSPFPRHFRGDTIVDSDDIERASERESARERERARATEEGGRCGGGWWKEVEEKARQGKPRPRRRSKARKEGIADGGRVGVGTQTEQRDTELVLRLLVLVLVLPLVVLLVGSLFVVLVRIFASSGAEDCGKFFCWLAKDREGGREDGSKRGREEGGKQGSSEWKGEQGRRRKREREGVARGERGRESGVCEGERAEREGEGEGERSNFCAYVKFFRLVFLFFSVSFEASLQSLTSQSWVIAYHGVCPGALGRNWEIKWWFECASCARRRMQFYDKGVARQLHTPGLRISPHFAYGAPEHLKL</sequence>
<keyword evidence="2" id="KW-1133">Transmembrane helix</keyword>
<dbReference type="EMBL" id="LVLJ01000592">
    <property type="protein sequence ID" value="OAE33657.1"/>
    <property type="molecule type" value="Genomic_DNA"/>
</dbReference>
<dbReference type="Proteomes" id="UP000077202">
    <property type="component" value="Unassembled WGS sequence"/>
</dbReference>
<feature type="transmembrane region" description="Helical" evidence="2">
    <location>
        <begin position="185"/>
        <end position="211"/>
    </location>
</feature>
<evidence type="ECO:0000313" key="3">
    <source>
        <dbReference type="EMBL" id="OAE33657.1"/>
    </source>
</evidence>
<gene>
    <name evidence="3" type="ORF">AXG93_4689s1440</name>
</gene>
<evidence type="ECO:0000256" key="1">
    <source>
        <dbReference type="SAM" id="MobiDB-lite"/>
    </source>
</evidence>
<organism evidence="3 4">
    <name type="scientific">Marchantia polymorpha subsp. ruderalis</name>
    <dbReference type="NCBI Taxonomy" id="1480154"/>
    <lineage>
        <taxon>Eukaryota</taxon>
        <taxon>Viridiplantae</taxon>
        <taxon>Streptophyta</taxon>
        <taxon>Embryophyta</taxon>
        <taxon>Marchantiophyta</taxon>
        <taxon>Marchantiopsida</taxon>
        <taxon>Marchantiidae</taxon>
        <taxon>Marchantiales</taxon>
        <taxon>Marchantiaceae</taxon>
        <taxon>Marchantia</taxon>
    </lineage>
</organism>
<reference evidence="3" key="1">
    <citation type="submission" date="2016-03" db="EMBL/GenBank/DDBJ databases">
        <title>Mechanisms controlling the formation of the plant cell surface in tip-growing cells are functionally conserved among land plants.</title>
        <authorList>
            <person name="Honkanen S."/>
            <person name="Jones V.A."/>
            <person name="Morieri G."/>
            <person name="Champion C."/>
            <person name="Hetherington A.J."/>
            <person name="Kelly S."/>
            <person name="Saint-Marcoux D."/>
            <person name="Proust H."/>
            <person name="Prescott H."/>
            <person name="Dolan L."/>
        </authorList>
    </citation>
    <scope>NUCLEOTIDE SEQUENCE [LARGE SCALE GENOMIC DNA]</scope>
    <source>
        <tissue evidence="3">Whole gametophyte</tissue>
    </source>
</reference>
<feature type="compositionally biased region" description="Basic and acidic residues" evidence="1">
    <location>
        <begin position="252"/>
        <end position="269"/>
    </location>
</feature>
<feature type="compositionally biased region" description="Basic and acidic residues" evidence="1">
    <location>
        <begin position="108"/>
        <end position="130"/>
    </location>
</feature>
<feature type="region of interest" description="Disordered" evidence="1">
    <location>
        <begin position="1"/>
        <end position="38"/>
    </location>
</feature>
<feature type="region of interest" description="Disordered" evidence="1">
    <location>
        <begin position="99"/>
        <end position="173"/>
    </location>
</feature>
<evidence type="ECO:0000256" key="2">
    <source>
        <dbReference type="SAM" id="Phobius"/>
    </source>
</evidence>
<dbReference type="AlphaFoldDB" id="A0A176WKH1"/>
<keyword evidence="4" id="KW-1185">Reference proteome</keyword>
<name>A0A176WKH1_MARPO</name>
<protein>
    <submittedName>
        <fullName evidence="3">Uncharacterized protein</fullName>
    </submittedName>
</protein>
<keyword evidence="2" id="KW-0472">Membrane</keyword>
<feature type="region of interest" description="Disordered" evidence="1">
    <location>
        <begin position="230"/>
        <end position="269"/>
    </location>
</feature>
<comment type="caution">
    <text evidence="3">The sequence shown here is derived from an EMBL/GenBank/DDBJ whole genome shotgun (WGS) entry which is preliminary data.</text>
</comment>
<accession>A0A176WKH1</accession>